<dbReference type="AlphaFoldDB" id="A0A9D4WU68"/>
<reference evidence="9 10" key="1">
    <citation type="journal article" date="2022" name="Nat. Genet.">
        <title>Improved pea reference genome and pan-genome highlight genomic features and evolutionary characteristics.</title>
        <authorList>
            <person name="Yang T."/>
            <person name="Liu R."/>
            <person name="Luo Y."/>
            <person name="Hu S."/>
            <person name="Wang D."/>
            <person name="Wang C."/>
            <person name="Pandey M.K."/>
            <person name="Ge S."/>
            <person name="Xu Q."/>
            <person name="Li N."/>
            <person name="Li G."/>
            <person name="Huang Y."/>
            <person name="Saxena R.K."/>
            <person name="Ji Y."/>
            <person name="Li M."/>
            <person name="Yan X."/>
            <person name="He Y."/>
            <person name="Liu Y."/>
            <person name="Wang X."/>
            <person name="Xiang C."/>
            <person name="Varshney R.K."/>
            <person name="Ding H."/>
            <person name="Gao S."/>
            <person name="Zong X."/>
        </authorList>
    </citation>
    <scope>NUCLEOTIDE SEQUENCE [LARGE SCALE GENOMIC DNA]</scope>
    <source>
        <strain evidence="9 10">cv. Zhongwan 6</strain>
    </source>
</reference>
<dbReference type="EMBL" id="JAMSHJ010000005">
    <property type="protein sequence ID" value="KAI5408521.1"/>
    <property type="molecule type" value="Genomic_DNA"/>
</dbReference>
<comment type="similarity">
    <text evidence="2">Belongs to the PA-phosphatase related phosphoesterase family.</text>
</comment>
<evidence type="ECO:0000256" key="1">
    <source>
        <dbReference type="ARBA" id="ARBA00004141"/>
    </source>
</evidence>
<evidence type="ECO:0000259" key="8">
    <source>
        <dbReference type="SMART" id="SM00014"/>
    </source>
</evidence>
<dbReference type="CDD" id="cd03390">
    <property type="entry name" value="PAP2_containing_1_like"/>
    <property type="match status" value="1"/>
</dbReference>
<feature type="transmembrane region" description="Helical" evidence="7">
    <location>
        <begin position="187"/>
        <end position="206"/>
    </location>
</feature>
<dbReference type="Gramene" id="Psat5g153960.1">
    <property type="protein sequence ID" value="Psat5g153960.1.cds"/>
    <property type="gene ID" value="Psat5g153960"/>
</dbReference>
<gene>
    <name evidence="9" type="ORF">KIW84_054387</name>
</gene>
<keyword evidence="3 7" id="KW-0812">Transmembrane</keyword>
<feature type="transmembrane region" description="Helical" evidence="7">
    <location>
        <begin position="58"/>
        <end position="81"/>
    </location>
</feature>
<evidence type="ECO:0000313" key="9">
    <source>
        <dbReference type="EMBL" id="KAI5408521.1"/>
    </source>
</evidence>
<evidence type="ECO:0000256" key="4">
    <source>
        <dbReference type="ARBA" id="ARBA00022801"/>
    </source>
</evidence>
<dbReference type="GO" id="GO:0006644">
    <property type="term" value="P:phospholipid metabolic process"/>
    <property type="evidence" value="ECO:0007669"/>
    <property type="project" value="InterPro"/>
</dbReference>
<dbReference type="Gene3D" id="1.20.144.10">
    <property type="entry name" value="Phosphatidic acid phosphatase type 2/haloperoxidase"/>
    <property type="match status" value="1"/>
</dbReference>
<keyword evidence="5 7" id="KW-1133">Transmembrane helix</keyword>
<organism evidence="9 10">
    <name type="scientific">Pisum sativum</name>
    <name type="common">Garden pea</name>
    <name type="synonym">Lathyrus oleraceus</name>
    <dbReference type="NCBI Taxonomy" id="3888"/>
    <lineage>
        <taxon>Eukaryota</taxon>
        <taxon>Viridiplantae</taxon>
        <taxon>Streptophyta</taxon>
        <taxon>Embryophyta</taxon>
        <taxon>Tracheophyta</taxon>
        <taxon>Spermatophyta</taxon>
        <taxon>Magnoliopsida</taxon>
        <taxon>eudicotyledons</taxon>
        <taxon>Gunneridae</taxon>
        <taxon>Pentapetalae</taxon>
        <taxon>rosids</taxon>
        <taxon>fabids</taxon>
        <taxon>Fabales</taxon>
        <taxon>Fabaceae</taxon>
        <taxon>Papilionoideae</taxon>
        <taxon>50 kb inversion clade</taxon>
        <taxon>NPAAA clade</taxon>
        <taxon>Hologalegina</taxon>
        <taxon>IRL clade</taxon>
        <taxon>Fabeae</taxon>
        <taxon>Lathyrus</taxon>
    </lineage>
</organism>
<dbReference type="PANTHER" id="PTHR10165">
    <property type="entry name" value="LIPID PHOSPHATE PHOSPHATASE"/>
    <property type="match status" value="1"/>
</dbReference>
<sequence length="291" mass="33097">MTFQSPGAKLAISHMHDWLVILFLAAIDGGLNMIEPFHRYVGKDMMQDLMFPFQEDTIPMWGVPIISIIMPILIFISFYFVRRDIYDLHHATLGLLFSSIITGVITDAIKDAVGRPRPNFFQRCFPDRRPVFDKETGDVICTGIHLVIKEGYKSFPSGHTSWSFAGLNFLSWYLSGKIRVFDRRGHVGKLSIVLLPLLIAALVGVSRVDDYWHHWTDVLVGGLIGMIVSSTCYLLLFPFPTNPHGWAPHAFFYMLDSEEGQSSQGDSQIPSLMRIEHSLEMDQMENGRRFV</sequence>
<evidence type="ECO:0000313" key="10">
    <source>
        <dbReference type="Proteomes" id="UP001058974"/>
    </source>
</evidence>
<dbReference type="InterPro" id="IPR000326">
    <property type="entry name" value="PAP2/HPO"/>
</dbReference>
<dbReference type="InterPro" id="IPR043216">
    <property type="entry name" value="PAP-like"/>
</dbReference>
<dbReference type="GO" id="GO:0008195">
    <property type="term" value="F:phosphatidate phosphatase activity"/>
    <property type="evidence" value="ECO:0007669"/>
    <property type="project" value="TreeGrafter"/>
</dbReference>
<feature type="transmembrane region" description="Helical" evidence="7">
    <location>
        <begin position="18"/>
        <end position="38"/>
    </location>
</feature>
<name>A0A9D4WU68_PEA</name>
<dbReference type="GO" id="GO:0016020">
    <property type="term" value="C:membrane"/>
    <property type="evidence" value="ECO:0007669"/>
    <property type="project" value="UniProtKB-SubCell"/>
</dbReference>
<dbReference type="PANTHER" id="PTHR10165:SF91">
    <property type="entry name" value="LIPID PHOSPHATE PHOSPHATASE-LIKE PROTEIN"/>
    <property type="match status" value="1"/>
</dbReference>
<dbReference type="Pfam" id="PF01569">
    <property type="entry name" value="PAP2"/>
    <property type="match status" value="1"/>
</dbReference>
<evidence type="ECO:0000256" key="3">
    <source>
        <dbReference type="ARBA" id="ARBA00022692"/>
    </source>
</evidence>
<evidence type="ECO:0000256" key="6">
    <source>
        <dbReference type="ARBA" id="ARBA00023136"/>
    </source>
</evidence>
<comment type="caution">
    <text evidence="9">The sequence shown here is derived from an EMBL/GenBank/DDBJ whole genome shotgun (WGS) entry which is preliminary data.</text>
</comment>
<accession>A0A9D4WU68</accession>
<keyword evidence="6 7" id="KW-0472">Membrane</keyword>
<dbReference type="SUPFAM" id="SSF48317">
    <property type="entry name" value="Acid phosphatase/Vanadium-dependent haloperoxidase"/>
    <property type="match status" value="1"/>
</dbReference>
<keyword evidence="10" id="KW-1185">Reference proteome</keyword>
<keyword evidence="4" id="KW-0378">Hydrolase</keyword>
<comment type="subcellular location">
    <subcellularLocation>
        <location evidence="1">Membrane</location>
        <topology evidence="1">Multi-pass membrane protein</topology>
    </subcellularLocation>
</comment>
<dbReference type="GO" id="GO:0046839">
    <property type="term" value="P:phospholipid dephosphorylation"/>
    <property type="evidence" value="ECO:0007669"/>
    <property type="project" value="TreeGrafter"/>
</dbReference>
<feature type="transmembrane region" description="Helical" evidence="7">
    <location>
        <begin position="218"/>
        <end position="236"/>
    </location>
</feature>
<evidence type="ECO:0000256" key="2">
    <source>
        <dbReference type="ARBA" id="ARBA00008816"/>
    </source>
</evidence>
<dbReference type="InterPro" id="IPR036938">
    <property type="entry name" value="PAP2/HPO_sf"/>
</dbReference>
<dbReference type="OrthoDB" id="10030083at2759"/>
<dbReference type="FunFam" id="1.20.144.10:FF:000001">
    <property type="entry name" value="Lipid phosphate phosphatase 2"/>
    <property type="match status" value="1"/>
</dbReference>
<protein>
    <submittedName>
        <fullName evidence="9">Lipid phosphate phosphatase 4</fullName>
    </submittedName>
</protein>
<evidence type="ECO:0000256" key="7">
    <source>
        <dbReference type="SAM" id="Phobius"/>
    </source>
</evidence>
<dbReference type="Proteomes" id="UP001058974">
    <property type="component" value="Chromosome 5"/>
</dbReference>
<dbReference type="Gramene" id="Psat05G0438700-T1">
    <property type="protein sequence ID" value="KAI5408521.1"/>
    <property type="gene ID" value="KIW84_054387"/>
</dbReference>
<evidence type="ECO:0000256" key="5">
    <source>
        <dbReference type="ARBA" id="ARBA00022989"/>
    </source>
</evidence>
<dbReference type="SMART" id="SM00014">
    <property type="entry name" value="acidPPc"/>
    <property type="match status" value="1"/>
</dbReference>
<proteinExistence type="inferred from homology"/>
<feature type="domain" description="Phosphatidic acid phosphatase type 2/haloperoxidase" evidence="8">
    <location>
        <begin position="92"/>
        <end position="233"/>
    </location>
</feature>